<dbReference type="InterPro" id="IPR002195">
    <property type="entry name" value="Dihydroorotase_CS"/>
</dbReference>
<evidence type="ECO:0000256" key="8">
    <source>
        <dbReference type="ARBA" id="ARBA00022833"/>
    </source>
</evidence>
<proteinExistence type="inferred from homology"/>
<evidence type="ECO:0000256" key="4">
    <source>
        <dbReference type="ARBA" id="ARBA00011881"/>
    </source>
</evidence>
<keyword evidence="7" id="KW-0378">Hydrolase</keyword>
<dbReference type="AlphaFoldDB" id="A0A8B8UTG4"/>
<evidence type="ECO:0000259" key="9">
    <source>
        <dbReference type="Pfam" id="PF01979"/>
    </source>
</evidence>
<dbReference type="CDD" id="cd01315">
    <property type="entry name" value="L-HYD_ALN"/>
    <property type="match status" value="1"/>
</dbReference>
<protein>
    <recommendedName>
        <fullName evidence="5">allantoinase</fullName>
        <ecNumber evidence="5">3.5.2.5</ecNumber>
    </recommendedName>
</protein>
<dbReference type="KEGG" id="spao:SPAR_I01820"/>
<keyword evidence="6" id="KW-0479">Metal-binding</keyword>
<keyword evidence="8" id="KW-0862">Zinc</keyword>
<evidence type="ECO:0000256" key="1">
    <source>
        <dbReference type="ARBA" id="ARBA00001947"/>
    </source>
</evidence>
<dbReference type="UniPathway" id="UPA00395">
    <property type="reaction ID" value="UER00653"/>
</dbReference>
<dbReference type="InterPro" id="IPR017593">
    <property type="entry name" value="Allantoinase"/>
</dbReference>
<evidence type="ECO:0000313" key="10">
    <source>
        <dbReference type="RefSeq" id="XP_033767067.1"/>
    </source>
</evidence>
<dbReference type="OrthoDB" id="10258955at2759"/>
<dbReference type="GO" id="GO:0005737">
    <property type="term" value="C:cytoplasm"/>
    <property type="evidence" value="ECO:0007669"/>
    <property type="project" value="TreeGrafter"/>
</dbReference>
<dbReference type="Gene3D" id="3.20.20.140">
    <property type="entry name" value="Metal-dependent hydrolases"/>
    <property type="match status" value="1"/>
</dbReference>
<feature type="domain" description="Amidohydrolase-related" evidence="9">
    <location>
        <begin position="61"/>
        <end position="438"/>
    </location>
</feature>
<dbReference type="GO" id="GO:0006145">
    <property type="term" value="P:purine nucleobase catabolic process"/>
    <property type="evidence" value="ECO:0007669"/>
    <property type="project" value="TreeGrafter"/>
</dbReference>
<dbReference type="InterPro" id="IPR032466">
    <property type="entry name" value="Metal_Hydrolase"/>
</dbReference>
<comment type="pathway">
    <text evidence="2">Nitrogen metabolism; (S)-allantoin degradation; allantoate from (S)-allantoin: step 1/1.</text>
</comment>
<comment type="similarity">
    <text evidence="3">Belongs to the metallo-dependent hydrolases superfamily. Allantoinase family.</text>
</comment>
<comment type="cofactor">
    <cofactor evidence="1">
        <name>Zn(2+)</name>
        <dbReference type="ChEBI" id="CHEBI:29105"/>
    </cofactor>
</comment>
<dbReference type="PROSITE" id="PS00482">
    <property type="entry name" value="DIHYDROOROTASE_1"/>
    <property type="match status" value="1"/>
</dbReference>
<evidence type="ECO:0000256" key="5">
    <source>
        <dbReference type="ARBA" id="ARBA00012863"/>
    </source>
</evidence>
<dbReference type="Gene3D" id="2.30.40.10">
    <property type="entry name" value="Urease, subunit C, domain 1"/>
    <property type="match status" value="1"/>
</dbReference>
<dbReference type="PANTHER" id="PTHR43668:SF2">
    <property type="entry name" value="ALLANTOINASE"/>
    <property type="match status" value="1"/>
</dbReference>
<evidence type="ECO:0000256" key="3">
    <source>
        <dbReference type="ARBA" id="ARBA00010368"/>
    </source>
</evidence>
<dbReference type="PROSITE" id="PS01137">
    <property type="entry name" value="TATD_1"/>
    <property type="match status" value="1"/>
</dbReference>
<reference evidence="10" key="4">
    <citation type="submission" date="2025-08" db="UniProtKB">
        <authorList>
            <consortium name="RefSeq"/>
        </authorList>
    </citation>
    <scope>IDENTIFICATION</scope>
    <source>
        <strain evidence="10">CBS432</strain>
    </source>
</reference>
<dbReference type="FunFam" id="2.30.40.10:FF:000028">
    <property type="entry name" value="Dal1p"/>
    <property type="match status" value="1"/>
</dbReference>
<dbReference type="InterPro" id="IPR011059">
    <property type="entry name" value="Metal-dep_hydrolase_composite"/>
</dbReference>
<dbReference type="Pfam" id="PF01979">
    <property type="entry name" value="Amidohydro_1"/>
    <property type="match status" value="1"/>
</dbReference>
<reference evidence="10" key="3">
    <citation type="submission" date="2025-07" db="EMBL/GenBank/DDBJ databases">
        <authorList>
            <consortium name="NCBI Genome Project"/>
        </authorList>
    </citation>
    <scope>NUCLEOTIDE SEQUENCE</scope>
    <source>
        <strain evidence="10">CBS432</strain>
    </source>
</reference>
<dbReference type="SUPFAM" id="SSF51338">
    <property type="entry name" value="Composite domain of metallo-dependent hydrolases"/>
    <property type="match status" value="1"/>
</dbReference>
<dbReference type="PANTHER" id="PTHR43668">
    <property type="entry name" value="ALLANTOINASE"/>
    <property type="match status" value="1"/>
</dbReference>
<evidence type="ECO:0000256" key="6">
    <source>
        <dbReference type="ARBA" id="ARBA00022723"/>
    </source>
</evidence>
<reference evidence="10" key="2">
    <citation type="submission" date="2020-01" db="EMBL/GenBank/DDBJ databases">
        <title>Population-level Yeast Reference Genomes.</title>
        <authorList>
            <person name="Yue J.-X."/>
        </authorList>
    </citation>
    <scope>NUCLEOTIDE SEQUENCE</scope>
    <source>
        <strain evidence="10">CBS432</strain>
    </source>
</reference>
<dbReference type="GO" id="GO:0004038">
    <property type="term" value="F:allantoinase activity"/>
    <property type="evidence" value="ECO:0007669"/>
    <property type="project" value="UniProtKB-EC"/>
</dbReference>
<dbReference type="InterPro" id="IPR018228">
    <property type="entry name" value="DNase_TatD-rel_CS"/>
</dbReference>
<reference evidence="10" key="1">
    <citation type="journal article" date="2017" name="Nat. Genet.">
        <title>Contrasting evolutionary genome dynamics between domesticated and wild yeasts.</title>
        <authorList>
            <person name="Yue J.X."/>
            <person name="Li J."/>
            <person name="Aigrain L."/>
            <person name="Hallin J."/>
            <person name="Persson K."/>
            <person name="Oliver K."/>
            <person name="Bergstrom A."/>
            <person name="Coupland P."/>
            <person name="Warringer J."/>
            <person name="Lagomarsino M.C."/>
            <person name="Fischer G."/>
            <person name="Durbin R."/>
            <person name="Liti G."/>
        </authorList>
    </citation>
    <scope>NUCLEOTIDE SEQUENCE</scope>
    <source>
        <strain evidence="10">CBS432</strain>
    </source>
</reference>
<dbReference type="RefSeq" id="XP_033767067.1">
    <property type="nucleotide sequence ID" value="XM_033911176.1"/>
</dbReference>
<accession>A0A8B8UTG4</accession>
<evidence type="ECO:0000256" key="2">
    <source>
        <dbReference type="ARBA" id="ARBA00004968"/>
    </source>
</evidence>
<dbReference type="InterPro" id="IPR006680">
    <property type="entry name" value="Amidohydro-rel"/>
</dbReference>
<comment type="subunit">
    <text evidence="4">Homotetramer.</text>
</comment>
<dbReference type="GO" id="GO:0008270">
    <property type="term" value="F:zinc ion binding"/>
    <property type="evidence" value="ECO:0007669"/>
    <property type="project" value="InterPro"/>
</dbReference>
<dbReference type="NCBIfam" id="TIGR03178">
    <property type="entry name" value="allantoinase"/>
    <property type="match status" value="1"/>
</dbReference>
<dbReference type="EC" id="3.5.2.5" evidence="5"/>
<dbReference type="VEuPathDB" id="FungiDB:SPAR_I01820"/>
<evidence type="ECO:0000256" key="7">
    <source>
        <dbReference type="ARBA" id="ARBA00022801"/>
    </source>
</evidence>
<dbReference type="FunFam" id="3.20.20.140:FF:000097">
    <property type="entry name" value="Dal1p"/>
    <property type="match status" value="1"/>
</dbReference>
<dbReference type="SUPFAM" id="SSF51556">
    <property type="entry name" value="Metallo-dependent hydrolases"/>
    <property type="match status" value="1"/>
</dbReference>
<dbReference type="GO" id="GO:0000256">
    <property type="term" value="P:allantoin catabolic process"/>
    <property type="evidence" value="ECO:0007669"/>
    <property type="project" value="UniProtKB-UniPathway"/>
</dbReference>
<name>A0A8B8UTG4_SACPA</name>
<organism evidence="10">
    <name type="scientific">Saccharomyces paradoxus</name>
    <name type="common">Yeast</name>
    <name type="synonym">Saccharomyces douglasii</name>
    <dbReference type="NCBI Taxonomy" id="27291"/>
    <lineage>
        <taxon>Eukaryota</taxon>
        <taxon>Fungi</taxon>
        <taxon>Dikarya</taxon>
        <taxon>Ascomycota</taxon>
        <taxon>Saccharomycotina</taxon>
        <taxon>Saccharomycetes</taxon>
        <taxon>Saccharomycetales</taxon>
        <taxon>Saccharomycetaceae</taxon>
        <taxon>Saccharomyces</taxon>
    </lineage>
</organism>
<sequence>MPINAITSNHVIINGAIKPATIVYSNESGTILDVLEGSVIMKKTEITKYRIHSLENVSPCTILPGLVDSHVHLNEPGRTSWEGFETGTQAAISGGVTTVIDMPLNAIPPTTNVENFRIKLEAAQGQMWCDVGFWGGLVPHNLSDLVPLVKAGVRGFKGFLLDSGVEEFPPIGKEYIEEALKVLAEEDTMMMFHAELPKAGEDQQQIERDHCEYSSFLSSRPDSFEIDAINLILECLSARDGPVPPVHIVHLASMKAIPLIKKARASGLPVTTETCFHYLCIAAEQIPDGATYFKCCPPIRSESNRQGLWHALREGVISSVVSDHSPCTPELKNLQKGDFFDSWGGIASVGLGLPLMFTQGCSLVDIVTWCCENTSKQVGLSHQKGTIAPGYDADLVVFDTSSEHKITNSSVFFKNKLTAYNGMTVKGTVLKTIIRGQVGYTNANGVSKTPLGQTLLDSRH</sequence>
<dbReference type="GO" id="GO:0050897">
    <property type="term" value="F:cobalt ion binding"/>
    <property type="evidence" value="ECO:0007669"/>
    <property type="project" value="InterPro"/>
</dbReference>
<dbReference type="GeneID" id="54631386"/>
<gene>
    <name evidence="10" type="primary">DAL1</name>
    <name evidence="10" type="ORF">SPAR_I01820</name>
</gene>
<dbReference type="InterPro" id="IPR050138">
    <property type="entry name" value="DHOase/Allantoinase_Hydrolase"/>
</dbReference>